<proteinExistence type="predicted"/>
<keyword evidence="3" id="KW-1185">Reference proteome</keyword>
<reference evidence="2 3" key="1">
    <citation type="journal article" date="2016" name="Sci. Rep.">
        <title>Metabolic traits of an uncultured archaeal lineage -MSBL1- from brine pools of the Red Sea.</title>
        <authorList>
            <person name="Mwirichia R."/>
            <person name="Alam I."/>
            <person name="Rashid M."/>
            <person name="Vinu M."/>
            <person name="Ba-Alawi W."/>
            <person name="Anthony Kamau A."/>
            <person name="Kamanda Ngugi D."/>
            <person name="Goker M."/>
            <person name="Klenk H.P."/>
            <person name="Bajic V."/>
            <person name="Stingl U."/>
        </authorList>
    </citation>
    <scope>NUCLEOTIDE SEQUENCE [LARGE SCALE GENOMIC DNA]</scope>
    <source>
        <strain evidence="2">SCGC-AAA259E22</strain>
    </source>
</reference>
<evidence type="ECO:0000313" key="3">
    <source>
        <dbReference type="Proteomes" id="UP000070657"/>
    </source>
</evidence>
<evidence type="ECO:0000313" key="2">
    <source>
        <dbReference type="EMBL" id="KXA93673.1"/>
    </source>
</evidence>
<feature type="region of interest" description="Disordered" evidence="1">
    <location>
        <begin position="561"/>
        <end position="583"/>
    </location>
</feature>
<protein>
    <submittedName>
        <fullName evidence="2">Uncharacterized protein</fullName>
    </submittedName>
</protein>
<dbReference type="AlphaFoldDB" id="A0A133UHJ7"/>
<accession>A0A133UHJ7</accession>
<comment type="caution">
    <text evidence="2">The sequence shown here is derived from an EMBL/GenBank/DDBJ whole genome shotgun (WGS) entry which is preliminary data.</text>
</comment>
<sequence length="583" mass="66943">MDVDMAGGSKIFEEEIPDEAENGIFEEEEIPEERLEEADEFVEKGGVISKLLDIYQDVHIGDYERKVLLQCSAFSKPLTGKSIHDHAVGSSGKGKSHLFRIIAGGIPNENVLVRDSISPKYLYYLTRDYGSDCLDGVVVYYDDVTLNEEKEAVIKTLTDPGPTDRATHGTVMDQEKIDLLIDGLPIVWVSSVDTFSSEQMRNRFFIDYPNESEELDEQVADKQKEYGRKGILEPEAEEVDYGLAKAIYRSVVDKAKGYEVKIPYDYEWGYVSDRRLQPLFLKLLHTITRVNFANRIEVDGNILSTFEDFYLAKLVMNAFLETTAENMTKKMKSVWEALPKEKDEAKTRSEISERCGESYGTVRYNLHEPGKLLDMGFANSEKKENQWVYWKTEKDVVSSCVSLTQSCETFEGLKEDFMDIVGVVVEGGESQKINAFDLWEEYKDKCLIFRELVATTTRLNIAPEDLFSLIDIDKGCETLTQLITTAEEELEYSQDRLLKELYEFYRKEFGGYSHPTLEEFVTESQDRFPYENWERLKEASKKIEQDHMDVIFMADLDDDFSEDEDESEDTIIIEDLDEEADSG</sequence>
<evidence type="ECO:0000256" key="1">
    <source>
        <dbReference type="SAM" id="MobiDB-lite"/>
    </source>
</evidence>
<gene>
    <name evidence="2" type="ORF">AKJ66_01570</name>
</gene>
<name>A0A133UHJ7_9EURY</name>
<dbReference type="EMBL" id="LHXP01000012">
    <property type="protein sequence ID" value="KXA93673.1"/>
    <property type="molecule type" value="Genomic_DNA"/>
</dbReference>
<dbReference type="Proteomes" id="UP000070657">
    <property type="component" value="Unassembled WGS sequence"/>
</dbReference>
<organism evidence="2 3">
    <name type="scientific">candidate division MSBL1 archaeon SCGC-AAA259E22</name>
    <dbReference type="NCBI Taxonomy" id="1698265"/>
    <lineage>
        <taxon>Archaea</taxon>
        <taxon>Methanobacteriati</taxon>
        <taxon>Methanobacteriota</taxon>
        <taxon>candidate division MSBL1</taxon>
    </lineage>
</organism>